<evidence type="ECO:0000313" key="1">
    <source>
        <dbReference type="EMBL" id="ETW76742.1"/>
    </source>
</evidence>
<reference evidence="1 2" key="1">
    <citation type="journal article" date="2012" name="New Phytol.">
        <title>Insight into trade-off between wood decay and parasitism from the genome of a fungal forest pathogen.</title>
        <authorList>
            <person name="Olson A."/>
            <person name="Aerts A."/>
            <person name="Asiegbu F."/>
            <person name="Belbahri L."/>
            <person name="Bouzid O."/>
            <person name="Broberg A."/>
            <person name="Canback B."/>
            <person name="Coutinho P.M."/>
            <person name="Cullen D."/>
            <person name="Dalman K."/>
            <person name="Deflorio G."/>
            <person name="van Diepen L.T."/>
            <person name="Dunand C."/>
            <person name="Duplessis S."/>
            <person name="Durling M."/>
            <person name="Gonthier P."/>
            <person name="Grimwood J."/>
            <person name="Fossdal C.G."/>
            <person name="Hansson D."/>
            <person name="Henrissat B."/>
            <person name="Hietala A."/>
            <person name="Himmelstrand K."/>
            <person name="Hoffmeister D."/>
            <person name="Hogberg N."/>
            <person name="James T.Y."/>
            <person name="Karlsson M."/>
            <person name="Kohler A."/>
            <person name="Kues U."/>
            <person name="Lee Y.H."/>
            <person name="Lin Y.C."/>
            <person name="Lind M."/>
            <person name="Lindquist E."/>
            <person name="Lombard V."/>
            <person name="Lucas S."/>
            <person name="Lunden K."/>
            <person name="Morin E."/>
            <person name="Murat C."/>
            <person name="Park J."/>
            <person name="Raffaello T."/>
            <person name="Rouze P."/>
            <person name="Salamov A."/>
            <person name="Schmutz J."/>
            <person name="Solheim H."/>
            <person name="Stahlberg J."/>
            <person name="Velez H."/>
            <person name="de Vries R.P."/>
            <person name="Wiebenga A."/>
            <person name="Woodward S."/>
            <person name="Yakovlev I."/>
            <person name="Garbelotto M."/>
            <person name="Martin F."/>
            <person name="Grigoriev I.V."/>
            <person name="Stenlid J."/>
        </authorList>
    </citation>
    <scope>NUCLEOTIDE SEQUENCE [LARGE SCALE GENOMIC DNA]</scope>
    <source>
        <strain evidence="1 2">TC 32-1</strain>
    </source>
</reference>
<name>W4JT54_HETIT</name>
<dbReference type="AlphaFoldDB" id="W4JT54"/>
<dbReference type="RefSeq" id="XP_009551616.1">
    <property type="nucleotide sequence ID" value="XM_009553321.1"/>
</dbReference>
<accession>W4JT54</accession>
<proteinExistence type="predicted"/>
<dbReference type="Proteomes" id="UP000030671">
    <property type="component" value="Unassembled WGS sequence"/>
</dbReference>
<dbReference type="EMBL" id="KI925464">
    <property type="protein sequence ID" value="ETW76742.1"/>
    <property type="molecule type" value="Genomic_DNA"/>
</dbReference>
<dbReference type="HOGENOM" id="CLU_2210403_0_0_1"/>
<keyword evidence="2" id="KW-1185">Reference proteome</keyword>
<dbReference type="KEGG" id="hir:HETIRDRAFT_148143"/>
<organism evidence="1 2">
    <name type="scientific">Heterobasidion irregulare (strain TC 32-1)</name>
    <dbReference type="NCBI Taxonomy" id="747525"/>
    <lineage>
        <taxon>Eukaryota</taxon>
        <taxon>Fungi</taxon>
        <taxon>Dikarya</taxon>
        <taxon>Basidiomycota</taxon>
        <taxon>Agaricomycotina</taxon>
        <taxon>Agaricomycetes</taxon>
        <taxon>Russulales</taxon>
        <taxon>Bondarzewiaceae</taxon>
        <taxon>Heterobasidion</taxon>
        <taxon>Heterobasidion annosum species complex</taxon>
    </lineage>
</organism>
<protein>
    <submittedName>
        <fullName evidence="1">Uncharacterized protein</fullName>
    </submittedName>
</protein>
<evidence type="ECO:0000313" key="2">
    <source>
        <dbReference type="Proteomes" id="UP000030671"/>
    </source>
</evidence>
<dbReference type="GeneID" id="20667253"/>
<sequence length="107" mass="12085">MEAATMKVVRVVDQMLNTAPRRVGAVLSTRANDLQMPFFLVCAYEDTLYFYYHNETQPNAVYSSAEKTPSSSSSSDQVATHTMSHRIIECVVGKCWKNERLYALKNA</sequence>
<gene>
    <name evidence="1" type="ORF">HETIRDRAFT_148143</name>
</gene>
<dbReference type="InParanoid" id="W4JT54"/>